<dbReference type="PIRSF" id="PIRSF005739">
    <property type="entry name" value="O-mtase"/>
    <property type="match status" value="1"/>
</dbReference>
<dbReference type="InterPro" id="IPR036390">
    <property type="entry name" value="WH_DNA-bd_sf"/>
</dbReference>
<keyword evidence="1 6" id="KW-0489">Methyltransferase</keyword>
<feature type="domain" description="O-methyltransferase dimerisation" evidence="5">
    <location>
        <begin position="61"/>
        <end position="118"/>
    </location>
</feature>
<keyword evidence="3" id="KW-0949">S-adenosyl-L-methionine</keyword>
<dbReference type="InterPro" id="IPR016461">
    <property type="entry name" value="COMT-like"/>
</dbReference>
<dbReference type="SUPFAM" id="SSF53335">
    <property type="entry name" value="S-adenosyl-L-methionine-dependent methyltransferases"/>
    <property type="match status" value="1"/>
</dbReference>
<dbReference type="Gene3D" id="1.10.10.10">
    <property type="entry name" value="Winged helix-like DNA-binding domain superfamily/Winged helix DNA-binding domain"/>
    <property type="match status" value="1"/>
</dbReference>
<reference evidence="6 7" key="1">
    <citation type="submission" date="2020-01" db="EMBL/GenBank/DDBJ databases">
        <title>Genomes of bacteria type strains.</title>
        <authorList>
            <person name="Chen J."/>
            <person name="Zhu S."/>
            <person name="Yang J."/>
        </authorList>
    </citation>
    <scope>NUCLEOTIDE SEQUENCE [LARGE SCALE GENOMIC DNA]</scope>
    <source>
        <strain evidence="6 7">DSM 16655</strain>
    </source>
</reference>
<dbReference type="Gene3D" id="1.10.287.1350">
    <property type="match status" value="1"/>
</dbReference>
<dbReference type="GO" id="GO:0032259">
    <property type="term" value="P:methylation"/>
    <property type="evidence" value="ECO:0007669"/>
    <property type="project" value="UniProtKB-KW"/>
</dbReference>
<evidence type="ECO:0000256" key="3">
    <source>
        <dbReference type="ARBA" id="ARBA00022691"/>
    </source>
</evidence>
<dbReference type="GO" id="GO:0008168">
    <property type="term" value="F:methyltransferase activity"/>
    <property type="evidence" value="ECO:0007669"/>
    <property type="project" value="UniProtKB-KW"/>
</dbReference>
<evidence type="ECO:0000259" key="5">
    <source>
        <dbReference type="Pfam" id="PF08100"/>
    </source>
</evidence>
<keyword evidence="7" id="KW-1185">Reference proteome</keyword>
<protein>
    <submittedName>
        <fullName evidence="6">Methyltransferase</fullName>
    </submittedName>
</protein>
<dbReference type="Gene3D" id="3.40.50.150">
    <property type="entry name" value="Vaccinia Virus protein VP39"/>
    <property type="match status" value="1"/>
</dbReference>
<gene>
    <name evidence="6" type="ORF">GTW23_16030</name>
</gene>
<organism evidence="6 7">
    <name type="scientific">Hoeflea alexandrii</name>
    <dbReference type="NCBI Taxonomy" id="288436"/>
    <lineage>
        <taxon>Bacteria</taxon>
        <taxon>Pseudomonadati</taxon>
        <taxon>Pseudomonadota</taxon>
        <taxon>Alphaproteobacteria</taxon>
        <taxon>Hyphomicrobiales</taxon>
        <taxon>Rhizobiaceae</taxon>
        <taxon>Hoeflea</taxon>
    </lineage>
</organism>
<dbReference type="Pfam" id="PF00891">
    <property type="entry name" value="Methyltransf_2"/>
    <property type="match status" value="1"/>
</dbReference>
<proteinExistence type="predicted"/>
<dbReference type="PANTHER" id="PTHR43712:SF2">
    <property type="entry name" value="O-METHYLTRANSFERASE CICE"/>
    <property type="match status" value="1"/>
</dbReference>
<dbReference type="Pfam" id="PF08100">
    <property type="entry name" value="Dimerisation"/>
    <property type="match status" value="1"/>
</dbReference>
<name>A0ABT1CU13_9HYPH</name>
<dbReference type="PANTHER" id="PTHR43712">
    <property type="entry name" value="PUTATIVE (AFU_ORTHOLOGUE AFUA_4G14580)-RELATED"/>
    <property type="match status" value="1"/>
</dbReference>
<feature type="domain" description="O-methyltransferase C-terminal" evidence="4">
    <location>
        <begin position="186"/>
        <end position="367"/>
    </location>
</feature>
<dbReference type="InterPro" id="IPR012967">
    <property type="entry name" value="COMT_dimerisation"/>
</dbReference>
<evidence type="ECO:0000313" key="6">
    <source>
        <dbReference type="EMBL" id="MCO6409691.1"/>
    </source>
</evidence>
<dbReference type="SUPFAM" id="SSF46785">
    <property type="entry name" value="Winged helix' DNA-binding domain"/>
    <property type="match status" value="1"/>
</dbReference>
<dbReference type="InterPro" id="IPR036388">
    <property type="entry name" value="WH-like_DNA-bd_sf"/>
</dbReference>
<dbReference type="Proteomes" id="UP001320715">
    <property type="component" value="Unassembled WGS sequence"/>
</dbReference>
<keyword evidence="2" id="KW-0808">Transferase</keyword>
<dbReference type="EMBL" id="JAAAML010000003">
    <property type="protein sequence ID" value="MCO6409691.1"/>
    <property type="molecule type" value="Genomic_DNA"/>
</dbReference>
<dbReference type="RefSeq" id="WP_252916499.1">
    <property type="nucleotide sequence ID" value="NZ_JAAAML010000003.1"/>
</dbReference>
<dbReference type="PROSITE" id="PS51683">
    <property type="entry name" value="SAM_OMT_II"/>
    <property type="match status" value="1"/>
</dbReference>
<evidence type="ECO:0000256" key="2">
    <source>
        <dbReference type="ARBA" id="ARBA00022679"/>
    </source>
</evidence>
<sequence>MPVEVSVSGSCDDFGPRPDWRSRLQAWRARQVARPAFRRFVQRMPLSSGFSRGREEELFSIVTGFVRSQILFAALQSGLIDAVAGGPVTIRHLAKTTGLGEDRLQRLLQAAQSIRLVRLGADGYVTLADHGAVVQSDAGIRAMIRHHALLYRDLADPVGLFDGTRTDTELRRLWSYAGAGRESSVKPGDAAAYSELMAASQSMLAGEILEAYDFGRHKRLIDVGGGEGVFVAALAERHPGLKLSLFELPPVADRARIRFASQPLSQCPHCHGGSFLDDPLPRGHDCVTLVRVLFDHEDTIVLRLLRNIRASMEPGQTLVIAEPMAGEGSQAQRLSTSYFGVYVLAMGSGRCRTPEEIIGLARAAGFSGFDIRPCRSALMATLVIARP</sequence>
<evidence type="ECO:0000256" key="1">
    <source>
        <dbReference type="ARBA" id="ARBA00022603"/>
    </source>
</evidence>
<dbReference type="InterPro" id="IPR029063">
    <property type="entry name" value="SAM-dependent_MTases_sf"/>
</dbReference>
<evidence type="ECO:0000259" key="4">
    <source>
        <dbReference type="Pfam" id="PF00891"/>
    </source>
</evidence>
<dbReference type="InterPro" id="IPR001077">
    <property type="entry name" value="COMT_C"/>
</dbReference>
<comment type="caution">
    <text evidence="6">The sequence shown here is derived from an EMBL/GenBank/DDBJ whole genome shotgun (WGS) entry which is preliminary data.</text>
</comment>
<evidence type="ECO:0000313" key="7">
    <source>
        <dbReference type="Proteomes" id="UP001320715"/>
    </source>
</evidence>
<accession>A0ABT1CU13</accession>